<dbReference type="GO" id="GO:0008239">
    <property type="term" value="F:dipeptidyl-peptidase activity"/>
    <property type="evidence" value="ECO:0007669"/>
    <property type="project" value="TreeGrafter"/>
</dbReference>
<evidence type="ECO:0000256" key="2">
    <source>
        <dbReference type="ARBA" id="ARBA00022525"/>
    </source>
</evidence>
<dbReference type="GO" id="GO:0005576">
    <property type="term" value="C:extracellular region"/>
    <property type="evidence" value="ECO:0007669"/>
    <property type="project" value="UniProtKB-SubCell"/>
</dbReference>
<dbReference type="GO" id="GO:0005886">
    <property type="term" value="C:plasma membrane"/>
    <property type="evidence" value="ECO:0007669"/>
    <property type="project" value="TreeGrafter"/>
</dbReference>
<dbReference type="AlphaFoldDB" id="A0A292PUH5"/>
<feature type="non-terminal residue" evidence="7">
    <location>
        <position position="131"/>
    </location>
</feature>
<comment type="subcellular location">
    <subcellularLocation>
        <location evidence="1">Secreted</location>
    </subcellularLocation>
</comment>
<proteinExistence type="predicted"/>
<dbReference type="Gene3D" id="2.140.10.30">
    <property type="entry name" value="Dipeptidylpeptidase IV, N-terminal domain"/>
    <property type="match status" value="1"/>
</dbReference>
<dbReference type="EMBL" id="LN891039">
    <property type="protein sequence ID" value="CUS10774.1"/>
    <property type="molecule type" value="Genomic_DNA"/>
</dbReference>
<keyword evidence="4" id="KW-0732">Signal</keyword>
<evidence type="ECO:0000313" key="7">
    <source>
        <dbReference type="EMBL" id="CUS10774.1"/>
    </source>
</evidence>
<name>A0A292PUH5_9PEZI</name>
<evidence type="ECO:0000256" key="4">
    <source>
        <dbReference type="ARBA" id="ARBA00022729"/>
    </source>
</evidence>
<protein>
    <recommendedName>
        <fullName evidence="6">Dipeptidylpeptidase IV N-terminal domain-containing protein</fullName>
    </recommendedName>
</protein>
<dbReference type="SUPFAM" id="SSF82171">
    <property type="entry name" value="DPP6 N-terminal domain-like"/>
    <property type="match status" value="1"/>
</dbReference>
<organism evidence="7 8">
    <name type="scientific">Tuber aestivum</name>
    <name type="common">summer truffle</name>
    <dbReference type="NCBI Taxonomy" id="59557"/>
    <lineage>
        <taxon>Eukaryota</taxon>
        <taxon>Fungi</taxon>
        <taxon>Dikarya</taxon>
        <taxon>Ascomycota</taxon>
        <taxon>Pezizomycotina</taxon>
        <taxon>Pezizomycetes</taxon>
        <taxon>Pezizales</taxon>
        <taxon>Tuberaceae</taxon>
        <taxon>Tuber</taxon>
    </lineage>
</organism>
<dbReference type="Proteomes" id="UP001412239">
    <property type="component" value="Unassembled WGS sequence"/>
</dbReference>
<evidence type="ECO:0000313" key="8">
    <source>
        <dbReference type="Proteomes" id="UP001412239"/>
    </source>
</evidence>
<dbReference type="GO" id="GO:0006508">
    <property type="term" value="P:proteolysis"/>
    <property type="evidence" value="ECO:0007669"/>
    <property type="project" value="UniProtKB-KW"/>
</dbReference>
<keyword evidence="3" id="KW-0645">Protease</keyword>
<dbReference type="PANTHER" id="PTHR11731">
    <property type="entry name" value="PROTEASE FAMILY S9B,C DIPEPTIDYL-PEPTIDASE IV-RELATED"/>
    <property type="match status" value="1"/>
</dbReference>
<sequence length="131" mass="15228">MHTLWFSPDGEYLAFLKFNETEVPTYTIPYYIARQQVTPPYPVELRIKYPKTGEKNPTVTFHLLEAYTPDNLIISEVAWVAEKHESVIIRARNRVQDMEKLVLVDVESGNARVVRERDGTDGWLENYLAIT</sequence>
<evidence type="ECO:0000256" key="5">
    <source>
        <dbReference type="ARBA" id="ARBA00022801"/>
    </source>
</evidence>
<evidence type="ECO:0000256" key="1">
    <source>
        <dbReference type="ARBA" id="ARBA00004613"/>
    </source>
</evidence>
<keyword evidence="5" id="KW-0378">Hydrolase</keyword>
<reference evidence="7" key="1">
    <citation type="submission" date="2015-10" db="EMBL/GenBank/DDBJ databases">
        <authorList>
            <person name="Regsiter A."/>
            <person name="william w."/>
        </authorList>
    </citation>
    <scope>NUCLEOTIDE SEQUENCE</scope>
    <source>
        <strain evidence="7">Montdore</strain>
    </source>
</reference>
<keyword evidence="2" id="KW-0964">Secreted</keyword>
<evidence type="ECO:0000256" key="3">
    <source>
        <dbReference type="ARBA" id="ARBA00022670"/>
    </source>
</evidence>
<dbReference type="Pfam" id="PF00930">
    <property type="entry name" value="DPPIV_N"/>
    <property type="match status" value="1"/>
</dbReference>
<gene>
    <name evidence="7" type="ORF">GSTUAT00005159001</name>
</gene>
<dbReference type="InterPro" id="IPR002469">
    <property type="entry name" value="Peptidase_S9B_N"/>
</dbReference>
<dbReference type="InterPro" id="IPR050278">
    <property type="entry name" value="Serine_Prot_S9B/DPPIV"/>
</dbReference>
<keyword evidence="8" id="KW-1185">Reference proteome</keyword>
<feature type="domain" description="Dipeptidylpeptidase IV N-terminal" evidence="6">
    <location>
        <begin position="3"/>
        <end position="127"/>
    </location>
</feature>
<evidence type="ECO:0000259" key="6">
    <source>
        <dbReference type="Pfam" id="PF00930"/>
    </source>
</evidence>
<accession>A0A292PUH5</accession>
<dbReference type="PANTHER" id="PTHR11731:SF162">
    <property type="entry name" value="DIPEPTIDYL PEPTIDASE 4-RELATED"/>
    <property type="match status" value="1"/>
</dbReference>